<keyword evidence="2" id="KW-0169">Cobalamin biosynthesis</keyword>
<dbReference type="NCBIfam" id="TIGR02467">
    <property type="entry name" value="CbiE"/>
    <property type="match status" value="1"/>
</dbReference>
<comment type="pathway">
    <text evidence="1">Cofactor biosynthesis; adenosylcobalamin biosynthesis.</text>
</comment>
<dbReference type="PANTHER" id="PTHR43182:SF1">
    <property type="entry name" value="COBALT-PRECORRIN-7 C(5)-METHYLTRANSFERASE"/>
    <property type="match status" value="1"/>
</dbReference>
<dbReference type="EC" id="2.1.1.-" evidence="7"/>
<dbReference type="PANTHER" id="PTHR43182">
    <property type="entry name" value="COBALT-PRECORRIN-6B C(15)-METHYLTRANSFERASE (DECARBOXYLATING)"/>
    <property type="match status" value="1"/>
</dbReference>
<dbReference type="EMBL" id="LZFO01000009">
    <property type="protein sequence ID" value="OFI06703.1"/>
    <property type="molecule type" value="Genomic_DNA"/>
</dbReference>
<evidence type="ECO:0000256" key="1">
    <source>
        <dbReference type="ARBA" id="ARBA00004953"/>
    </source>
</evidence>
<name>A0A1E8EZX9_9CLOT</name>
<gene>
    <name evidence="7" type="primary">cbiE</name>
    <name evidence="7" type="ORF">CLOACE_08580</name>
</gene>
<evidence type="ECO:0000259" key="6">
    <source>
        <dbReference type="Pfam" id="PF00590"/>
    </source>
</evidence>
<evidence type="ECO:0000313" key="7">
    <source>
        <dbReference type="EMBL" id="OFI06703.1"/>
    </source>
</evidence>
<dbReference type="Gene3D" id="3.40.1010.10">
    <property type="entry name" value="Cobalt-precorrin-4 Transmethylase, Domain 1"/>
    <property type="match status" value="1"/>
</dbReference>
<evidence type="ECO:0000256" key="3">
    <source>
        <dbReference type="ARBA" id="ARBA00022603"/>
    </source>
</evidence>
<dbReference type="Gene3D" id="3.30.950.10">
    <property type="entry name" value="Methyltransferase, Cobalt-precorrin-4 Transmethylase, Domain 2"/>
    <property type="match status" value="1"/>
</dbReference>
<keyword evidence="4 7" id="KW-0808">Transferase</keyword>
<keyword evidence="3 7" id="KW-0489">Methyltransferase</keyword>
<dbReference type="SUPFAM" id="SSF53790">
    <property type="entry name" value="Tetrapyrrole methylase"/>
    <property type="match status" value="1"/>
</dbReference>
<comment type="caution">
    <text evidence="7">The sequence shown here is derived from an EMBL/GenBank/DDBJ whole genome shotgun (WGS) entry which is preliminary data.</text>
</comment>
<organism evidence="7 8">
    <name type="scientific">Clostridium acetireducens DSM 10703</name>
    <dbReference type="NCBI Taxonomy" id="1121290"/>
    <lineage>
        <taxon>Bacteria</taxon>
        <taxon>Bacillati</taxon>
        <taxon>Bacillota</taxon>
        <taxon>Clostridia</taxon>
        <taxon>Eubacteriales</taxon>
        <taxon>Clostridiaceae</taxon>
        <taxon>Clostridium</taxon>
    </lineage>
</organism>
<keyword evidence="5" id="KW-0949">S-adenosyl-L-methionine</keyword>
<dbReference type="InterPro" id="IPR014776">
    <property type="entry name" value="4pyrrole_Mease_sub2"/>
</dbReference>
<keyword evidence="8" id="KW-1185">Reference proteome</keyword>
<dbReference type="OrthoDB" id="9780707at2"/>
<reference evidence="7 8" key="1">
    <citation type="submission" date="2016-06" db="EMBL/GenBank/DDBJ databases">
        <title>Genome sequence of Clostridium acetireducens DSM 10703.</title>
        <authorList>
            <person name="Poehlein A."/>
            <person name="Fluechter S."/>
            <person name="Duerre P."/>
            <person name="Daniel R."/>
        </authorList>
    </citation>
    <scope>NUCLEOTIDE SEQUENCE [LARGE SCALE GENOMIC DNA]</scope>
    <source>
        <strain evidence="7 8">DSM 10703</strain>
    </source>
</reference>
<dbReference type="InterPro" id="IPR012818">
    <property type="entry name" value="CbiE"/>
</dbReference>
<accession>A0A1E8EZX9</accession>
<feature type="domain" description="Tetrapyrrole methylase" evidence="6">
    <location>
        <begin position="1"/>
        <end position="184"/>
    </location>
</feature>
<dbReference type="InterPro" id="IPR035996">
    <property type="entry name" value="4pyrrol_Methylase_sf"/>
</dbReference>
<dbReference type="STRING" id="1121290.CLAOCE_08580"/>
<dbReference type="UniPathway" id="UPA00148"/>
<dbReference type="GO" id="GO:0009236">
    <property type="term" value="P:cobalamin biosynthetic process"/>
    <property type="evidence" value="ECO:0007669"/>
    <property type="project" value="UniProtKB-UniPathway"/>
</dbReference>
<dbReference type="Proteomes" id="UP000175744">
    <property type="component" value="Unassembled WGS sequence"/>
</dbReference>
<dbReference type="Pfam" id="PF00590">
    <property type="entry name" value="TP_methylase"/>
    <property type="match status" value="1"/>
</dbReference>
<dbReference type="GO" id="GO:0008276">
    <property type="term" value="F:protein methyltransferase activity"/>
    <property type="evidence" value="ECO:0007669"/>
    <property type="project" value="InterPro"/>
</dbReference>
<evidence type="ECO:0000256" key="5">
    <source>
        <dbReference type="ARBA" id="ARBA00022691"/>
    </source>
</evidence>
<evidence type="ECO:0000256" key="4">
    <source>
        <dbReference type="ARBA" id="ARBA00022679"/>
    </source>
</evidence>
<dbReference type="InterPro" id="IPR050714">
    <property type="entry name" value="Cobalamin_biosynth_MTase"/>
</dbReference>
<evidence type="ECO:0000256" key="2">
    <source>
        <dbReference type="ARBA" id="ARBA00022573"/>
    </source>
</evidence>
<dbReference type="InterPro" id="IPR000878">
    <property type="entry name" value="4pyrrol_Mease"/>
</dbReference>
<protein>
    <submittedName>
        <fullName evidence="7">Putative cobalt-precorrin-6Y C(5)-methyltransferase</fullName>
        <ecNumber evidence="7">2.1.1.-</ecNumber>
    </submittedName>
</protein>
<dbReference type="InterPro" id="IPR014777">
    <property type="entry name" value="4pyrrole_Mease_sub1"/>
</dbReference>
<evidence type="ECO:0000313" key="8">
    <source>
        <dbReference type="Proteomes" id="UP000175744"/>
    </source>
</evidence>
<dbReference type="GO" id="GO:0032259">
    <property type="term" value="P:methylation"/>
    <property type="evidence" value="ECO:0007669"/>
    <property type="project" value="UniProtKB-KW"/>
</dbReference>
<sequence>MVYIVGIGPGHKDYILPKAAEVLKNSHSIIGFERAISSVDFIENNKIKVKKLSEILDIINNAENKDISIIASGDPLFYGITNYINKNYKGKVEIVPGISSFQYMMAKINIPWNEGFLGSLHGREEDFLNKVKEHKVSIWLTDKKHSPSYICDILEKENIEATIYVGENLSYEDERITKGTIKELKNKDFSALTVVVIKKL</sequence>
<dbReference type="PATRIC" id="fig|1121290.3.peg.870"/>
<dbReference type="CDD" id="cd11644">
    <property type="entry name" value="Precorrin-6Y-MT"/>
    <property type="match status" value="1"/>
</dbReference>
<dbReference type="AlphaFoldDB" id="A0A1E8EZX9"/>
<proteinExistence type="predicted"/>
<dbReference type="RefSeq" id="WP_070109809.1">
    <property type="nucleotide sequence ID" value="NZ_LZFO01000009.1"/>
</dbReference>